<feature type="region of interest" description="Disordered" evidence="1">
    <location>
        <begin position="46"/>
        <end position="108"/>
    </location>
</feature>
<feature type="region of interest" description="Disordered" evidence="1">
    <location>
        <begin position="1"/>
        <end position="31"/>
    </location>
</feature>
<dbReference type="Proteomes" id="UP001391051">
    <property type="component" value="Unassembled WGS sequence"/>
</dbReference>
<organism evidence="2 3">
    <name type="scientific">Apiospora aurea</name>
    <dbReference type="NCBI Taxonomy" id="335848"/>
    <lineage>
        <taxon>Eukaryota</taxon>
        <taxon>Fungi</taxon>
        <taxon>Dikarya</taxon>
        <taxon>Ascomycota</taxon>
        <taxon>Pezizomycotina</taxon>
        <taxon>Sordariomycetes</taxon>
        <taxon>Xylariomycetidae</taxon>
        <taxon>Amphisphaeriales</taxon>
        <taxon>Apiosporaceae</taxon>
        <taxon>Apiospora</taxon>
    </lineage>
</organism>
<dbReference type="EMBL" id="JAQQWE010000009">
    <property type="protein sequence ID" value="KAK7941284.1"/>
    <property type="molecule type" value="Genomic_DNA"/>
</dbReference>
<feature type="compositionally biased region" description="Basic residues" evidence="1">
    <location>
        <begin position="96"/>
        <end position="108"/>
    </location>
</feature>
<dbReference type="RefSeq" id="XP_066694036.1">
    <property type="nucleotide sequence ID" value="XM_066849893.1"/>
</dbReference>
<evidence type="ECO:0000256" key="1">
    <source>
        <dbReference type="SAM" id="MobiDB-lite"/>
    </source>
</evidence>
<accession>A0ABR1PWJ6</accession>
<feature type="region of interest" description="Disordered" evidence="1">
    <location>
        <begin position="279"/>
        <end position="323"/>
    </location>
</feature>
<sequence length="323" mass="36403">MTEKDSSAGDGDGEVEIPYGNGDYNLTDFIGEPNAPQRLELQRLADQQEREQERLASQQTQALASSRPEERQRLLKQQQDERCRLKDRHLREQQRLKGHQQRRAPHHPRLQIPWSSLYSEIYESPPPSAGLRTNAGVGKRWKAPFVKSPLRNTTNADAVASSTTSAADTLTPPSAEEQRDEELIAKSKAKREEKKREREAEILDVEGELPGFGSYAVSRPEDTIVVAYFLPQELEFASASKEARRACPSRWNPSMPRAPFESVVRLAPTRAEWNQTPVTYFNDGIPHPRPGDILPLPPRRSEASGGILDARAPTEENKLEVRT</sequence>
<feature type="region of interest" description="Disordered" evidence="1">
    <location>
        <begin position="152"/>
        <end position="195"/>
    </location>
</feature>
<dbReference type="GeneID" id="92082955"/>
<evidence type="ECO:0000313" key="3">
    <source>
        <dbReference type="Proteomes" id="UP001391051"/>
    </source>
</evidence>
<feature type="compositionally biased region" description="Low complexity" evidence="1">
    <location>
        <begin position="152"/>
        <end position="175"/>
    </location>
</feature>
<keyword evidence="3" id="KW-1185">Reference proteome</keyword>
<protein>
    <submittedName>
        <fullName evidence="2">Uncharacterized protein</fullName>
    </submittedName>
</protein>
<comment type="caution">
    <text evidence="2">The sequence shown here is derived from an EMBL/GenBank/DDBJ whole genome shotgun (WGS) entry which is preliminary data.</text>
</comment>
<proteinExistence type="predicted"/>
<reference evidence="2 3" key="1">
    <citation type="submission" date="2023-01" db="EMBL/GenBank/DDBJ databases">
        <title>Analysis of 21 Apiospora genomes using comparative genomics revels a genus with tremendous synthesis potential of carbohydrate active enzymes and secondary metabolites.</title>
        <authorList>
            <person name="Sorensen T."/>
        </authorList>
    </citation>
    <scope>NUCLEOTIDE SEQUENCE [LARGE SCALE GENOMIC DNA]</scope>
    <source>
        <strain evidence="2 3">CBS 24483</strain>
    </source>
</reference>
<gene>
    <name evidence="2" type="ORF">PG986_013671</name>
</gene>
<feature type="compositionally biased region" description="Basic and acidic residues" evidence="1">
    <location>
        <begin position="312"/>
        <end position="323"/>
    </location>
</feature>
<evidence type="ECO:0000313" key="2">
    <source>
        <dbReference type="EMBL" id="KAK7941284.1"/>
    </source>
</evidence>
<feature type="compositionally biased region" description="Basic and acidic residues" evidence="1">
    <location>
        <begin position="181"/>
        <end position="195"/>
    </location>
</feature>
<feature type="compositionally biased region" description="Polar residues" evidence="1">
    <location>
        <begin position="55"/>
        <end position="64"/>
    </location>
</feature>
<feature type="compositionally biased region" description="Basic and acidic residues" evidence="1">
    <location>
        <begin position="67"/>
        <end position="95"/>
    </location>
</feature>
<name>A0ABR1PWJ6_9PEZI</name>